<evidence type="ECO:0000256" key="1">
    <source>
        <dbReference type="SAM" id="SignalP"/>
    </source>
</evidence>
<keyword evidence="3" id="KW-0430">Lectin</keyword>
<dbReference type="Pfam" id="PF13385">
    <property type="entry name" value="Laminin_G_3"/>
    <property type="match status" value="1"/>
</dbReference>
<feature type="chain" id="PRO_5012944801" evidence="1">
    <location>
        <begin position="19"/>
        <end position="1324"/>
    </location>
</feature>
<keyword evidence="4" id="KW-1185">Reference proteome</keyword>
<feature type="domain" description="DUF6701" evidence="2">
    <location>
        <begin position="762"/>
        <end position="1323"/>
    </location>
</feature>
<dbReference type="InterPro" id="IPR018247">
    <property type="entry name" value="EF_Hand_1_Ca_BS"/>
</dbReference>
<name>A0A285JDE6_9GAMM</name>
<reference evidence="4" key="1">
    <citation type="submission" date="2017-09" db="EMBL/GenBank/DDBJ databases">
        <authorList>
            <person name="Varghese N."/>
            <person name="Submissions S."/>
        </authorList>
    </citation>
    <scope>NUCLEOTIDE SEQUENCE [LARGE SCALE GENOMIC DNA]</scope>
    <source>
        <strain evidence="4">CGMCC 1.12461</strain>
    </source>
</reference>
<gene>
    <name evidence="3" type="ORF">SAMN06297280_3361</name>
</gene>
<accession>A0A285JDE6</accession>
<evidence type="ECO:0000259" key="2">
    <source>
        <dbReference type="Pfam" id="PF20419"/>
    </source>
</evidence>
<dbReference type="RefSeq" id="WP_097112555.1">
    <property type="nucleotide sequence ID" value="NZ_OBEB01000008.1"/>
</dbReference>
<dbReference type="InterPro" id="IPR013320">
    <property type="entry name" value="ConA-like_dom_sf"/>
</dbReference>
<dbReference type="OrthoDB" id="9790247at2"/>
<dbReference type="EMBL" id="OBEB01000008">
    <property type="protein sequence ID" value="SNY58310.1"/>
    <property type="molecule type" value="Genomic_DNA"/>
</dbReference>
<dbReference type="SUPFAM" id="SSF49899">
    <property type="entry name" value="Concanavalin A-like lectins/glucanases"/>
    <property type="match status" value="2"/>
</dbReference>
<protein>
    <submittedName>
        <fullName evidence="3">Concanavalin A-like lectin/glucanases superfamily protein</fullName>
    </submittedName>
</protein>
<dbReference type="PROSITE" id="PS00018">
    <property type="entry name" value="EF_HAND_1"/>
    <property type="match status" value="1"/>
</dbReference>
<feature type="signal peptide" evidence="1">
    <location>
        <begin position="1"/>
        <end position="18"/>
    </location>
</feature>
<proteinExistence type="predicted"/>
<dbReference type="GO" id="GO:0030246">
    <property type="term" value="F:carbohydrate binding"/>
    <property type="evidence" value="ECO:0007669"/>
    <property type="project" value="UniProtKB-KW"/>
</dbReference>
<dbReference type="InterPro" id="IPR046524">
    <property type="entry name" value="DUF6701"/>
</dbReference>
<sequence length="1324" mass="139068">MRWLLGGMLLLLSTQVLAINCEDIWTEAVRENSAAPAAINLPAALNPVFPAELEPIDYYYSGTFSSGPSRVASSANATARLFIDGSLTIESGSRFNSSNPAENFVLVVTGNLVIRDDVRINGFILAGGAVTIGADTVINGAVTAKGAIANSGTVTYRPDAISELQGGVLCETPLLLPIAEYRFDQYNWDGSIDEVADSIGSNNGQAINTATIGEGQICRASDFSGSGYISLNDLSVLGGTASLSFWINTTASGNNVGWQAPAVAGVEQTGGANDIFWGWLDASGRIGLTKGNDFAATKSTVAINNGEYRHVVLTRNASSGAFQIFIDGELDNSGALASQQGAVTTPFNDLGRVLHTNGVGVNFLTATLDEVQVYDRVLNASQVQRLYQQQNEQRDADGTVRLCPAEPLQCLADDFADDLADWVTASSRGTFTPSIVDGRLRMTQAVTNQATSATFQRLYPAADNLVIIEFDYRAYGGSGADGLAVVLSDATVTPQPGAFGGPLGYGFKPGIPGFAGGWLGFGLDEFGNFSNEGGAASIGRRRQSVVVRGSGEGTSGYRYLRGTCDNGTINRTGDCLNPRVDGNADNPHRYRFTVDSRIPDTTIVSVERDHGTGYITLIEPFDARSQFGQAAAPENFFLSLTGSTGGSTNIHELDNINICALRSSPVGQQIDHFEFDHSGQALTCKPETLTVRACANADCSQLVTDPVTATLSPATVASGGWVGGNVINFAGGTTTVDLRRNTAGNTLVGVSGSVPGTRPLSQTLCRSGAGPLTTAACNISFASAGLVFSVPDGIANQPANNIVVSAVRQSDSSQQCVPAFADVSRSVGFWSSYIDPGPTGRPVSLRLQVNGSNIGLTEGSRTPVALNFDENGEAVISVNYADAGQVQLNGRYSGTPANDDSGLILNGSDQFIRRPAGLCIINEGHCLAADSSCPVFKRAAEAFPLTISAHAWQEGSTDICANPVTPNFQQADISLSHSLVAPAGEPGSLGSLSYAHQRAVNSQTSIEQSVSEVGVFRFNTAPVNYLTMADPVPAATGQPSGRFVPADFAVSDISSSAACGSFSYMQQPFALGFTLTARNTLGQRTRNYYGGFANTTLLLQAENADDAVDLTGRLSSSGFGSWTLGQQTFSTTELRLNRQASGAADGPFSELSVALNVIDADGSLVANPDSNVSNIGCAADDSCNAAALMLTDIRYGRMQMANGFGPEFDDLPVNLTAEYWDGSRFLSNSADNCSVISAANLSLSNSLTSAVANVAALSAGKTPADGLLLLAPAETGTVGATYQVPVWLQYDWNDDGSYTNSPVAEFIFGRYRGNPRQIYWHERF</sequence>
<evidence type="ECO:0000313" key="3">
    <source>
        <dbReference type="EMBL" id="SNY58310.1"/>
    </source>
</evidence>
<dbReference type="Proteomes" id="UP000219353">
    <property type="component" value="Unassembled WGS sequence"/>
</dbReference>
<dbReference type="Pfam" id="PF20419">
    <property type="entry name" value="DUF6701"/>
    <property type="match status" value="1"/>
</dbReference>
<keyword evidence="1" id="KW-0732">Signal</keyword>
<organism evidence="3 4">
    <name type="scientific">Arsukibacterium tuosuense</name>
    <dbReference type="NCBI Taxonomy" id="1323745"/>
    <lineage>
        <taxon>Bacteria</taxon>
        <taxon>Pseudomonadati</taxon>
        <taxon>Pseudomonadota</taxon>
        <taxon>Gammaproteobacteria</taxon>
        <taxon>Chromatiales</taxon>
        <taxon>Chromatiaceae</taxon>
        <taxon>Arsukibacterium</taxon>
    </lineage>
</organism>
<evidence type="ECO:0000313" key="4">
    <source>
        <dbReference type="Proteomes" id="UP000219353"/>
    </source>
</evidence>
<dbReference type="Gene3D" id="2.60.120.200">
    <property type="match status" value="2"/>
</dbReference>